<dbReference type="Proteomes" id="UP000234681">
    <property type="component" value="Chromosome 7"/>
</dbReference>
<proteinExistence type="predicted"/>
<name>A6IGZ1_RAT</name>
<reference evidence="1 2" key="1">
    <citation type="submission" date="2005-09" db="EMBL/GenBank/DDBJ databases">
        <authorList>
            <person name="Mural R.J."/>
            <person name="Li P.W."/>
            <person name="Adams M.D."/>
            <person name="Amanatides P.G."/>
            <person name="Baden-Tillson H."/>
            <person name="Barnstead M."/>
            <person name="Chin S.H."/>
            <person name="Dew I."/>
            <person name="Evans C.A."/>
            <person name="Ferriera S."/>
            <person name="Flanigan M."/>
            <person name="Fosler C."/>
            <person name="Glodek A."/>
            <person name="Gu Z."/>
            <person name="Holt R.A."/>
            <person name="Jennings D."/>
            <person name="Kraft C.L."/>
            <person name="Lu F."/>
            <person name="Nguyen T."/>
            <person name="Nusskern D.R."/>
            <person name="Pfannkoch C.M."/>
            <person name="Sitter C."/>
            <person name="Sutton G.G."/>
            <person name="Venter J.C."/>
            <person name="Wang Z."/>
            <person name="Woodage T."/>
            <person name="Zheng X.H."/>
            <person name="Zhong F."/>
        </authorList>
    </citation>
    <scope>NUCLEOTIDE SEQUENCE [LARGE SCALE GENOMIC DNA]</scope>
    <source>
        <strain>BN</strain>
        <strain evidence="2">Sprague-Dawley</strain>
    </source>
</reference>
<evidence type="ECO:0000313" key="2">
    <source>
        <dbReference type="Proteomes" id="UP000234681"/>
    </source>
</evidence>
<sequence>MLFCFLFSVFELLPLHPELPL</sequence>
<protein>
    <submittedName>
        <fullName evidence="1">RCG48997</fullName>
    </submittedName>
</protein>
<dbReference type="EMBL" id="CH473960">
    <property type="protein sequence ID" value="EDM16557.1"/>
    <property type="molecule type" value="Genomic_DNA"/>
</dbReference>
<evidence type="ECO:0000313" key="1">
    <source>
        <dbReference type="EMBL" id="EDM16557.1"/>
    </source>
</evidence>
<accession>A6IGZ1</accession>
<dbReference type="AlphaFoldDB" id="A6IGZ1"/>
<gene>
    <name evidence="1" type="ORF">rCG_48997</name>
</gene>
<organism evidence="1 2">
    <name type="scientific">Rattus norvegicus</name>
    <name type="common">Rat</name>
    <dbReference type="NCBI Taxonomy" id="10116"/>
    <lineage>
        <taxon>Eukaryota</taxon>
        <taxon>Metazoa</taxon>
        <taxon>Chordata</taxon>
        <taxon>Craniata</taxon>
        <taxon>Vertebrata</taxon>
        <taxon>Euteleostomi</taxon>
        <taxon>Mammalia</taxon>
        <taxon>Eutheria</taxon>
        <taxon>Euarchontoglires</taxon>
        <taxon>Glires</taxon>
        <taxon>Rodentia</taxon>
        <taxon>Myomorpha</taxon>
        <taxon>Muroidea</taxon>
        <taxon>Muridae</taxon>
        <taxon>Murinae</taxon>
        <taxon>Rattus</taxon>
    </lineage>
</organism>